<evidence type="ECO:0000313" key="3">
    <source>
        <dbReference type="EMBL" id="NJC55227.1"/>
    </source>
</evidence>
<dbReference type="RefSeq" id="WP_167949295.1">
    <property type="nucleotide sequence ID" value="NZ_BAAAPQ010000026.1"/>
</dbReference>
<reference evidence="3 4" key="1">
    <citation type="submission" date="2020-03" db="EMBL/GenBank/DDBJ databases">
        <title>Sequencing the genomes of 1000 actinobacteria strains.</title>
        <authorList>
            <person name="Klenk H.-P."/>
        </authorList>
    </citation>
    <scope>NUCLEOTIDE SEQUENCE [LARGE SCALE GENOMIC DNA]</scope>
    <source>
        <strain evidence="3 4">DSM 18964</strain>
    </source>
</reference>
<dbReference type="AlphaFoldDB" id="A0A846S2Z1"/>
<keyword evidence="4" id="KW-1185">Reference proteome</keyword>
<comment type="caution">
    <text evidence="3">The sequence shown here is derived from an EMBL/GenBank/DDBJ whole genome shotgun (WGS) entry which is preliminary data.</text>
</comment>
<evidence type="ECO:0000313" key="4">
    <source>
        <dbReference type="Proteomes" id="UP000576792"/>
    </source>
</evidence>
<feature type="transmembrane region" description="Helical" evidence="2">
    <location>
        <begin position="140"/>
        <end position="168"/>
    </location>
</feature>
<gene>
    <name evidence="3" type="ORF">BKA07_000262</name>
</gene>
<feature type="transmembrane region" description="Helical" evidence="2">
    <location>
        <begin position="244"/>
        <end position="262"/>
    </location>
</feature>
<sequence>MVILHAIIAILAVVLLIILLKVDPVISLVIGAMYYGIAAGLGLERTLTTIVEGFGSIMAEVGLLIGFGVLIGALLFNMGALQRFVELLLRLLGPRKLPYALATALTAVFPSIYVDVQLVLASPLARNAAPALGRRGLGIMAGSVTAGILVGYVFVVPGLGTISIAGLLNIPLAQMLGIGLAVGVATVLLTVFVYSFLVKRGFWNPETDETGTVSEAEQDDSPEAGGTTAVRTRRPHLALALSPVYVPLIFIASGAILSAFDAANSITDFLGDPVFALFLGLVIAYVLSQIFNGRQKTNSSMEEGFSTTGQILLITGVGGSLGEVISATNLADVLGGLFTANSAAPVIVSILIAWLIAAVLHLAIGSISVAAIAASGIIGPVLGQLDISPIIIGLAIGSGALFALQVNSNFFWMFQTMMQVTTKGALKALTFVTALASVISLIIVCLLTPFF</sequence>
<feature type="transmembrane region" description="Helical" evidence="2">
    <location>
        <begin position="175"/>
        <end position="197"/>
    </location>
</feature>
<accession>A0A846S2Z1</accession>
<feature type="transmembrane region" description="Helical" evidence="2">
    <location>
        <begin position="311"/>
        <end position="334"/>
    </location>
</feature>
<feature type="transmembrane region" description="Helical" evidence="2">
    <location>
        <begin position="390"/>
        <end position="414"/>
    </location>
</feature>
<dbReference type="PANTHER" id="PTHR30354:SF11">
    <property type="entry name" value="PERMEASE"/>
    <property type="match status" value="1"/>
</dbReference>
<keyword evidence="2" id="KW-1133">Transmembrane helix</keyword>
<dbReference type="Proteomes" id="UP000576792">
    <property type="component" value="Unassembled WGS sequence"/>
</dbReference>
<evidence type="ECO:0000256" key="1">
    <source>
        <dbReference type="SAM" id="MobiDB-lite"/>
    </source>
</evidence>
<evidence type="ECO:0000256" key="2">
    <source>
        <dbReference type="SAM" id="Phobius"/>
    </source>
</evidence>
<dbReference type="InterPro" id="IPR003474">
    <property type="entry name" value="Glcn_transporter"/>
</dbReference>
<keyword evidence="2" id="KW-0472">Membrane</keyword>
<feature type="transmembrane region" description="Helical" evidence="2">
    <location>
        <begin position="274"/>
        <end position="291"/>
    </location>
</feature>
<dbReference type="PANTHER" id="PTHR30354">
    <property type="entry name" value="GNT FAMILY GLUCONATE TRANSPORTER"/>
    <property type="match status" value="1"/>
</dbReference>
<organism evidence="3 4">
    <name type="scientific">Brevibacterium marinum</name>
    <dbReference type="NCBI Taxonomy" id="418643"/>
    <lineage>
        <taxon>Bacteria</taxon>
        <taxon>Bacillati</taxon>
        <taxon>Actinomycetota</taxon>
        <taxon>Actinomycetes</taxon>
        <taxon>Micrococcales</taxon>
        <taxon>Brevibacteriaceae</taxon>
        <taxon>Brevibacterium</taxon>
    </lineage>
</organism>
<feature type="transmembrane region" description="Helical" evidence="2">
    <location>
        <begin position="57"/>
        <end position="76"/>
    </location>
</feature>
<feature type="transmembrane region" description="Helical" evidence="2">
    <location>
        <begin position="7"/>
        <end position="37"/>
    </location>
</feature>
<proteinExistence type="predicted"/>
<dbReference type="GO" id="GO:0015128">
    <property type="term" value="F:gluconate transmembrane transporter activity"/>
    <property type="evidence" value="ECO:0007669"/>
    <property type="project" value="InterPro"/>
</dbReference>
<dbReference type="EMBL" id="JAATJN010000001">
    <property type="protein sequence ID" value="NJC55227.1"/>
    <property type="molecule type" value="Genomic_DNA"/>
</dbReference>
<dbReference type="GO" id="GO:0005886">
    <property type="term" value="C:plasma membrane"/>
    <property type="evidence" value="ECO:0007669"/>
    <property type="project" value="TreeGrafter"/>
</dbReference>
<feature type="transmembrane region" description="Helical" evidence="2">
    <location>
        <begin position="97"/>
        <end position="120"/>
    </location>
</feature>
<protein>
    <submittedName>
        <fullName evidence="3">H+/gluconate symporter-like permease</fullName>
    </submittedName>
</protein>
<dbReference type="Pfam" id="PF02447">
    <property type="entry name" value="GntP_permease"/>
    <property type="match status" value="1"/>
</dbReference>
<feature type="region of interest" description="Disordered" evidence="1">
    <location>
        <begin position="208"/>
        <end position="228"/>
    </location>
</feature>
<feature type="transmembrane region" description="Helical" evidence="2">
    <location>
        <begin position="346"/>
        <end position="378"/>
    </location>
</feature>
<keyword evidence="2" id="KW-0812">Transmembrane</keyword>
<name>A0A846S2Z1_9MICO</name>
<feature type="transmembrane region" description="Helical" evidence="2">
    <location>
        <begin position="426"/>
        <end position="450"/>
    </location>
</feature>